<dbReference type="AlphaFoldDB" id="A0A363UJA9"/>
<dbReference type="Gene3D" id="3.40.50.300">
    <property type="entry name" value="P-loop containing nucleotide triphosphate hydrolases"/>
    <property type="match status" value="1"/>
</dbReference>
<sequence length="307" mass="33035">MNNSLTIQGVKKTYPHSDTAALAGIDLHIPAGCAFGLIGPNGAGKSTLIRLLLGLLKPDAGRMRIGDHDLATALPAARRICGLAPQDPGFFPLLTVAENLRTFGAAAGLQAAALEQAVDSAIESTELGRFAHRRADQLSGGVRQRLNVSLALLGQPPILLLDEPTAGVDAESRRLILDVLRQENQRGTTLIYTSHYLTEVEQLCDRVALIDHGQVRFEGQLQAALAHAARLLVVRLGSPPPAAMLARWRSRWPDGDIEHDTLTLETDQPIDALGQLAQDGVTLRSIEYGTSSLEAAYFHMRAEVELT</sequence>
<dbReference type="InterPro" id="IPR003593">
    <property type="entry name" value="AAA+_ATPase"/>
</dbReference>
<accession>A0A363UJA9</accession>
<dbReference type="PROSITE" id="PS50893">
    <property type="entry name" value="ABC_TRANSPORTER_2"/>
    <property type="match status" value="1"/>
</dbReference>
<evidence type="ECO:0000256" key="2">
    <source>
        <dbReference type="ARBA" id="ARBA00022448"/>
    </source>
</evidence>
<comment type="caution">
    <text evidence="7">The sequence shown here is derived from an EMBL/GenBank/DDBJ whole genome shotgun (WGS) entry which is preliminary data.</text>
</comment>
<dbReference type="InterPro" id="IPR027417">
    <property type="entry name" value="P-loop_NTPase"/>
</dbReference>
<comment type="similarity">
    <text evidence="1">Belongs to the ABC transporter superfamily.</text>
</comment>
<evidence type="ECO:0000313" key="8">
    <source>
        <dbReference type="Proteomes" id="UP000251800"/>
    </source>
</evidence>
<keyword evidence="2" id="KW-0813">Transport</keyword>
<dbReference type="OrthoDB" id="9775490at2"/>
<keyword evidence="3" id="KW-0536">Nodulation</keyword>
<evidence type="ECO:0000256" key="3">
    <source>
        <dbReference type="ARBA" id="ARBA00022458"/>
    </source>
</evidence>
<proteinExistence type="inferred from homology"/>
<dbReference type="SMART" id="SM00382">
    <property type="entry name" value="AAA"/>
    <property type="match status" value="1"/>
</dbReference>
<evidence type="ECO:0000256" key="4">
    <source>
        <dbReference type="ARBA" id="ARBA00022741"/>
    </source>
</evidence>
<dbReference type="PANTHER" id="PTHR42711">
    <property type="entry name" value="ABC TRANSPORTER ATP-BINDING PROTEIN"/>
    <property type="match status" value="1"/>
</dbReference>
<dbReference type="CDD" id="cd03230">
    <property type="entry name" value="ABC_DR_subfamily_A"/>
    <property type="match status" value="1"/>
</dbReference>
<evidence type="ECO:0000313" key="7">
    <source>
        <dbReference type="EMBL" id="PWN55504.1"/>
    </source>
</evidence>
<reference evidence="7 8" key="1">
    <citation type="submission" date="2018-05" db="EMBL/GenBank/DDBJ databases">
        <title>Abyssibacter profundi OUC007T gen. nov., sp. nov, a marine bacterium isolated from seawater of the Mariana Trench.</title>
        <authorList>
            <person name="Zhou S."/>
        </authorList>
    </citation>
    <scope>NUCLEOTIDE SEQUENCE [LARGE SCALE GENOMIC DNA]</scope>
    <source>
        <strain evidence="7 8">OUC007</strain>
    </source>
</reference>
<organism evidence="7 8">
    <name type="scientific">Abyssibacter profundi</name>
    <dbReference type="NCBI Taxonomy" id="2182787"/>
    <lineage>
        <taxon>Bacteria</taxon>
        <taxon>Pseudomonadati</taxon>
        <taxon>Pseudomonadota</taxon>
        <taxon>Gammaproteobacteria</taxon>
        <taxon>Chromatiales</taxon>
        <taxon>Oceanococcaceae</taxon>
        <taxon>Abyssibacter</taxon>
    </lineage>
</organism>
<gene>
    <name evidence="7" type="ORF">DEH80_11980</name>
</gene>
<dbReference type="RefSeq" id="WP_109720742.1">
    <property type="nucleotide sequence ID" value="NZ_QEQK01000010.1"/>
</dbReference>
<dbReference type="PANTHER" id="PTHR42711:SF5">
    <property type="entry name" value="ABC TRANSPORTER ATP-BINDING PROTEIN NATA"/>
    <property type="match status" value="1"/>
</dbReference>
<dbReference type="GO" id="GO:0005524">
    <property type="term" value="F:ATP binding"/>
    <property type="evidence" value="ECO:0007669"/>
    <property type="project" value="UniProtKB-KW"/>
</dbReference>
<dbReference type="SUPFAM" id="SSF52540">
    <property type="entry name" value="P-loop containing nucleoside triphosphate hydrolases"/>
    <property type="match status" value="1"/>
</dbReference>
<dbReference type="GO" id="GO:0016887">
    <property type="term" value="F:ATP hydrolysis activity"/>
    <property type="evidence" value="ECO:0007669"/>
    <property type="project" value="InterPro"/>
</dbReference>
<name>A0A363UJA9_9GAMM</name>
<dbReference type="Pfam" id="PF00005">
    <property type="entry name" value="ABC_tran"/>
    <property type="match status" value="1"/>
</dbReference>
<keyword evidence="8" id="KW-1185">Reference proteome</keyword>
<evidence type="ECO:0000256" key="1">
    <source>
        <dbReference type="ARBA" id="ARBA00005417"/>
    </source>
</evidence>
<dbReference type="Proteomes" id="UP000251800">
    <property type="component" value="Unassembled WGS sequence"/>
</dbReference>
<dbReference type="InterPro" id="IPR003439">
    <property type="entry name" value="ABC_transporter-like_ATP-bd"/>
</dbReference>
<dbReference type="EMBL" id="QEQK01000010">
    <property type="protein sequence ID" value="PWN55504.1"/>
    <property type="molecule type" value="Genomic_DNA"/>
</dbReference>
<evidence type="ECO:0000256" key="5">
    <source>
        <dbReference type="ARBA" id="ARBA00022840"/>
    </source>
</evidence>
<feature type="domain" description="ABC transporter" evidence="6">
    <location>
        <begin position="5"/>
        <end position="237"/>
    </location>
</feature>
<evidence type="ECO:0000259" key="6">
    <source>
        <dbReference type="PROSITE" id="PS50893"/>
    </source>
</evidence>
<keyword evidence="4" id="KW-0547">Nucleotide-binding</keyword>
<dbReference type="InterPro" id="IPR050763">
    <property type="entry name" value="ABC_transporter_ATP-binding"/>
</dbReference>
<keyword evidence="5 7" id="KW-0067">ATP-binding</keyword>
<protein>
    <submittedName>
        <fullName evidence="7">ABC transporter ATP-binding protein</fullName>
    </submittedName>
</protein>